<keyword evidence="7" id="KW-0496">Mitochondrion</keyword>
<accession>A0A183DKM2</accession>
<organism evidence="13">
    <name type="scientific">Gongylonema pulchrum</name>
    <dbReference type="NCBI Taxonomy" id="637853"/>
    <lineage>
        <taxon>Eukaryota</taxon>
        <taxon>Metazoa</taxon>
        <taxon>Ecdysozoa</taxon>
        <taxon>Nematoda</taxon>
        <taxon>Chromadorea</taxon>
        <taxon>Rhabditida</taxon>
        <taxon>Spirurina</taxon>
        <taxon>Spiruromorpha</taxon>
        <taxon>Spiruroidea</taxon>
        <taxon>Gongylonematidae</taxon>
        <taxon>Gongylonema</taxon>
    </lineage>
</organism>
<dbReference type="GO" id="GO:0006839">
    <property type="term" value="P:mitochondrial transport"/>
    <property type="evidence" value="ECO:0007669"/>
    <property type="project" value="TreeGrafter"/>
</dbReference>
<dbReference type="OrthoDB" id="14252at2759"/>
<evidence type="ECO:0000256" key="2">
    <source>
        <dbReference type="ARBA" id="ARBA00006375"/>
    </source>
</evidence>
<evidence type="ECO:0000256" key="10">
    <source>
        <dbReference type="RuleBase" id="RU000488"/>
    </source>
</evidence>
<dbReference type="AlphaFoldDB" id="A0A183DKM2"/>
<dbReference type="GO" id="GO:0031966">
    <property type="term" value="C:mitochondrial membrane"/>
    <property type="evidence" value="ECO:0007669"/>
    <property type="project" value="UniProtKB-SubCell"/>
</dbReference>
<dbReference type="PROSITE" id="PS50920">
    <property type="entry name" value="SOLCAR"/>
    <property type="match status" value="1"/>
</dbReference>
<feature type="repeat" description="Solcar" evidence="9">
    <location>
        <begin position="9"/>
        <end position="85"/>
    </location>
</feature>
<evidence type="ECO:0000256" key="5">
    <source>
        <dbReference type="ARBA" id="ARBA00022737"/>
    </source>
</evidence>
<evidence type="ECO:0000313" key="12">
    <source>
        <dbReference type="Proteomes" id="UP000271098"/>
    </source>
</evidence>
<keyword evidence="3 10" id="KW-0813">Transport</keyword>
<dbReference type="WBParaSite" id="GPUH_0000927401-mRNA-1">
    <property type="protein sequence ID" value="GPUH_0000927401-mRNA-1"/>
    <property type="gene ID" value="GPUH_0000927401"/>
</dbReference>
<dbReference type="InterPro" id="IPR018108">
    <property type="entry name" value="MCP_transmembrane"/>
</dbReference>
<dbReference type="SUPFAM" id="SSF103506">
    <property type="entry name" value="Mitochondrial carrier"/>
    <property type="match status" value="1"/>
</dbReference>
<keyword evidence="12" id="KW-1185">Reference proteome</keyword>
<gene>
    <name evidence="11" type="ORF">GPUH_LOCUS9264</name>
</gene>
<dbReference type="PANTHER" id="PTHR45624:SF4">
    <property type="entry name" value="CONGESTED-LIKE TRACHEA PROTEIN-RELATED"/>
    <property type="match status" value="1"/>
</dbReference>
<keyword evidence="8 9" id="KW-0472">Membrane</keyword>
<evidence type="ECO:0000256" key="4">
    <source>
        <dbReference type="ARBA" id="ARBA00022692"/>
    </source>
</evidence>
<evidence type="ECO:0000256" key="6">
    <source>
        <dbReference type="ARBA" id="ARBA00022989"/>
    </source>
</evidence>
<evidence type="ECO:0000256" key="1">
    <source>
        <dbReference type="ARBA" id="ARBA00004225"/>
    </source>
</evidence>
<keyword evidence="6" id="KW-1133">Transmembrane helix</keyword>
<evidence type="ECO:0000313" key="11">
    <source>
        <dbReference type="EMBL" id="VDK70102.1"/>
    </source>
</evidence>
<sequence length="85" mass="9270">MSRPAGANYEIFKNFVAGGFGGTCCVAAGHPFDTVKVRLQTMPKPAPGMRPLYTGALDCVRQTVSREGFFALYKVCFSSYNEISH</sequence>
<dbReference type="Gene3D" id="1.50.40.10">
    <property type="entry name" value="Mitochondrial carrier domain"/>
    <property type="match status" value="1"/>
</dbReference>
<dbReference type="GO" id="GO:0015227">
    <property type="term" value="F:O-acyl-L-carnitine transmembrane transporter activity"/>
    <property type="evidence" value="ECO:0007669"/>
    <property type="project" value="TreeGrafter"/>
</dbReference>
<reference evidence="11 12" key="2">
    <citation type="submission" date="2018-11" db="EMBL/GenBank/DDBJ databases">
        <authorList>
            <consortium name="Pathogen Informatics"/>
        </authorList>
    </citation>
    <scope>NUCLEOTIDE SEQUENCE [LARGE SCALE GENOMIC DNA]</scope>
</reference>
<dbReference type="InterPro" id="IPR023395">
    <property type="entry name" value="MCP_dom_sf"/>
</dbReference>
<evidence type="ECO:0000256" key="9">
    <source>
        <dbReference type="PROSITE-ProRule" id="PRU00282"/>
    </source>
</evidence>
<comment type="similarity">
    <text evidence="2 10">Belongs to the mitochondrial carrier (TC 2.A.29) family.</text>
</comment>
<dbReference type="EMBL" id="UYRT01029610">
    <property type="protein sequence ID" value="VDK70102.1"/>
    <property type="molecule type" value="Genomic_DNA"/>
</dbReference>
<dbReference type="GO" id="GO:1902603">
    <property type="term" value="P:carnitine transmembrane transport"/>
    <property type="evidence" value="ECO:0007669"/>
    <property type="project" value="TreeGrafter"/>
</dbReference>
<comment type="subcellular location">
    <subcellularLocation>
        <location evidence="1">Mitochondrion membrane</location>
        <topology evidence="1">Multi-pass membrane protein</topology>
    </subcellularLocation>
</comment>
<dbReference type="InterPro" id="IPR050567">
    <property type="entry name" value="Mitochondrial_Carrier"/>
</dbReference>
<evidence type="ECO:0000256" key="8">
    <source>
        <dbReference type="ARBA" id="ARBA00023136"/>
    </source>
</evidence>
<protein>
    <submittedName>
        <fullName evidence="13">SLC25A22</fullName>
    </submittedName>
</protein>
<keyword evidence="5" id="KW-0677">Repeat</keyword>
<dbReference type="Pfam" id="PF00153">
    <property type="entry name" value="Mito_carr"/>
    <property type="match status" value="1"/>
</dbReference>
<evidence type="ECO:0000313" key="13">
    <source>
        <dbReference type="WBParaSite" id="GPUH_0000927401-mRNA-1"/>
    </source>
</evidence>
<name>A0A183DKM2_9BILA</name>
<dbReference type="Proteomes" id="UP000271098">
    <property type="component" value="Unassembled WGS sequence"/>
</dbReference>
<reference evidence="13" key="1">
    <citation type="submission" date="2016-06" db="UniProtKB">
        <authorList>
            <consortium name="WormBaseParasite"/>
        </authorList>
    </citation>
    <scope>IDENTIFICATION</scope>
</reference>
<evidence type="ECO:0000256" key="7">
    <source>
        <dbReference type="ARBA" id="ARBA00023128"/>
    </source>
</evidence>
<dbReference type="PANTHER" id="PTHR45624">
    <property type="entry name" value="MITOCHONDRIAL BASIC AMINO ACIDS TRANSPORTER-RELATED"/>
    <property type="match status" value="1"/>
</dbReference>
<proteinExistence type="inferred from homology"/>
<evidence type="ECO:0000256" key="3">
    <source>
        <dbReference type="ARBA" id="ARBA00022448"/>
    </source>
</evidence>
<keyword evidence="4 9" id="KW-0812">Transmembrane</keyword>